<dbReference type="Proteomes" id="UP000887577">
    <property type="component" value="Unplaced"/>
</dbReference>
<feature type="region of interest" description="Disordered" evidence="1">
    <location>
        <begin position="79"/>
        <end position="104"/>
    </location>
</feature>
<evidence type="ECO:0000313" key="3">
    <source>
        <dbReference type="WBParaSite" id="PSU_v2.g8423.t1"/>
    </source>
</evidence>
<sequence>MAFASVIYYAESLPDIPTPDEEATKLQNSTSFSNATGKDDSIDFCVTADNQATTTPAILTTLPMTVLSTTQSFEITTTTAEELETTPSTSPSTTTTPTKGITTTTIPTTLQGSIFYY</sequence>
<dbReference type="AlphaFoldDB" id="A0A914ZDS5"/>
<evidence type="ECO:0000256" key="1">
    <source>
        <dbReference type="SAM" id="MobiDB-lite"/>
    </source>
</evidence>
<evidence type="ECO:0000313" key="2">
    <source>
        <dbReference type="Proteomes" id="UP000887577"/>
    </source>
</evidence>
<protein>
    <submittedName>
        <fullName evidence="3">Uncharacterized protein</fullName>
    </submittedName>
</protein>
<keyword evidence="2" id="KW-1185">Reference proteome</keyword>
<dbReference type="WBParaSite" id="PSU_v2.g8423.t1">
    <property type="protein sequence ID" value="PSU_v2.g8423.t1"/>
    <property type="gene ID" value="PSU_v2.g8423"/>
</dbReference>
<organism evidence="2 3">
    <name type="scientific">Panagrolaimus superbus</name>
    <dbReference type="NCBI Taxonomy" id="310955"/>
    <lineage>
        <taxon>Eukaryota</taxon>
        <taxon>Metazoa</taxon>
        <taxon>Ecdysozoa</taxon>
        <taxon>Nematoda</taxon>
        <taxon>Chromadorea</taxon>
        <taxon>Rhabditida</taxon>
        <taxon>Tylenchina</taxon>
        <taxon>Panagrolaimomorpha</taxon>
        <taxon>Panagrolaimoidea</taxon>
        <taxon>Panagrolaimidae</taxon>
        <taxon>Panagrolaimus</taxon>
    </lineage>
</organism>
<accession>A0A914ZDS5</accession>
<name>A0A914ZDS5_9BILA</name>
<proteinExistence type="predicted"/>
<reference evidence="3" key="1">
    <citation type="submission" date="2022-11" db="UniProtKB">
        <authorList>
            <consortium name="WormBaseParasite"/>
        </authorList>
    </citation>
    <scope>IDENTIFICATION</scope>
</reference>